<comment type="caution">
    <text evidence="2">The sequence shown here is derived from an EMBL/GenBank/DDBJ whole genome shotgun (WGS) entry which is preliminary data.</text>
</comment>
<evidence type="ECO:0000259" key="1">
    <source>
        <dbReference type="Pfam" id="PF00561"/>
    </source>
</evidence>
<dbReference type="InterPro" id="IPR000073">
    <property type="entry name" value="AB_hydrolase_1"/>
</dbReference>
<dbReference type="SUPFAM" id="SSF53474">
    <property type="entry name" value="alpha/beta-Hydrolases"/>
    <property type="match status" value="1"/>
</dbReference>
<dbReference type="PANTHER" id="PTHR46438">
    <property type="entry name" value="ALPHA/BETA-HYDROLASES SUPERFAMILY PROTEIN"/>
    <property type="match status" value="1"/>
</dbReference>
<name>A0ABQ3I279_9BACT</name>
<dbReference type="InterPro" id="IPR029058">
    <property type="entry name" value="AB_hydrolase_fold"/>
</dbReference>
<organism evidence="2 3">
    <name type="scientific">Roseivirga thermotolerans</name>
    <dbReference type="NCBI Taxonomy" id="1758176"/>
    <lineage>
        <taxon>Bacteria</taxon>
        <taxon>Pseudomonadati</taxon>
        <taxon>Bacteroidota</taxon>
        <taxon>Cytophagia</taxon>
        <taxon>Cytophagales</taxon>
        <taxon>Roseivirgaceae</taxon>
        <taxon>Roseivirga</taxon>
    </lineage>
</organism>
<proteinExistence type="predicted"/>
<evidence type="ECO:0000313" key="2">
    <source>
        <dbReference type="EMBL" id="GHE57332.1"/>
    </source>
</evidence>
<dbReference type="Pfam" id="PF00561">
    <property type="entry name" value="Abhydrolase_1"/>
    <property type="match status" value="1"/>
</dbReference>
<dbReference type="EMBL" id="BNAG01000001">
    <property type="protein sequence ID" value="GHE57332.1"/>
    <property type="molecule type" value="Genomic_DNA"/>
</dbReference>
<evidence type="ECO:0000313" key="3">
    <source>
        <dbReference type="Proteomes" id="UP000658258"/>
    </source>
</evidence>
<keyword evidence="3" id="KW-1185">Reference proteome</keyword>
<dbReference type="Gene3D" id="3.40.50.1820">
    <property type="entry name" value="alpha/beta hydrolase"/>
    <property type="match status" value="1"/>
</dbReference>
<dbReference type="PANTHER" id="PTHR46438:SF11">
    <property type="entry name" value="LIPASE-RELATED"/>
    <property type="match status" value="1"/>
</dbReference>
<dbReference type="GO" id="GO:0016787">
    <property type="term" value="F:hydrolase activity"/>
    <property type="evidence" value="ECO:0007669"/>
    <property type="project" value="UniProtKB-KW"/>
</dbReference>
<reference evidence="3" key="1">
    <citation type="journal article" date="2019" name="Int. J. Syst. Evol. Microbiol.">
        <title>The Global Catalogue of Microorganisms (GCM) 10K type strain sequencing project: providing services to taxonomists for standard genome sequencing and annotation.</title>
        <authorList>
            <consortium name="The Broad Institute Genomics Platform"/>
            <consortium name="The Broad Institute Genome Sequencing Center for Infectious Disease"/>
            <person name="Wu L."/>
            <person name="Ma J."/>
        </authorList>
    </citation>
    <scope>NUCLEOTIDE SEQUENCE [LARGE SCALE GENOMIC DNA]</scope>
    <source>
        <strain evidence="3">CGMCC 1.15111</strain>
    </source>
</reference>
<keyword evidence="2" id="KW-0378">Hydrolase</keyword>
<dbReference type="PRINTS" id="PR00111">
    <property type="entry name" value="ABHYDROLASE"/>
</dbReference>
<dbReference type="RefSeq" id="WP_189629130.1">
    <property type="nucleotide sequence ID" value="NZ_BNAG01000001.1"/>
</dbReference>
<dbReference type="Proteomes" id="UP000658258">
    <property type="component" value="Unassembled WGS sequence"/>
</dbReference>
<gene>
    <name evidence="2" type="ORF">GCM10011340_10480</name>
</gene>
<sequence length="257" mass="28812">MPAINFKVEGEGLPVVLIHGFCENLEMWKHLVPTLSKNYKVYTIDLPGFGQSPLWQTTVSLESVASAVADWVEDQKIDKAVFIGHSLGGYVCLALAELYSKLIAGVGLVHSTAFADSEEGKINRNRVIEFIGKHGHEKWIETFAPSLFAKNNLAYCQEAVAMVHAMGVNTKVETIVAYTLAMRDRKNRFEVWQNIANHCLYIGGSEDIRIPARVSEEHIYARDKIDGYILPEIGHMGMFEDENQIKVILENYLGKIT</sequence>
<feature type="domain" description="AB hydrolase-1" evidence="1">
    <location>
        <begin position="14"/>
        <end position="111"/>
    </location>
</feature>
<accession>A0ABQ3I279</accession>
<protein>
    <submittedName>
        <fullName evidence="2">Alpha/beta hydrolase</fullName>
    </submittedName>
</protein>